<feature type="active site" description="Charge relay system" evidence="8 9">
    <location>
        <position position="149"/>
    </location>
</feature>
<evidence type="ECO:0000256" key="1">
    <source>
        <dbReference type="ARBA" id="ARBA00011073"/>
    </source>
</evidence>
<dbReference type="InterPro" id="IPR000209">
    <property type="entry name" value="Peptidase_S8/S53_dom"/>
</dbReference>
<dbReference type="PROSITE" id="PS00136">
    <property type="entry name" value="SUBTILASE_ASP"/>
    <property type="match status" value="1"/>
</dbReference>
<dbReference type="EMBL" id="JAGPNK010000013">
    <property type="protein sequence ID" value="KAH7309858.1"/>
    <property type="molecule type" value="Genomic_DNA"/>
</dbReference>
<dbReference type="InterPro" id="IPR036852">
    <property type="entry name" value="Peptidase_S8/S53_dom_sf"/>
</dbReference>
<feature type="domain" description="C5a peptidase/Subtilisin-like protease SBT2-like Fn3-like" evidence="14">
    <location>
        <begin position="605"/>
        <end position="718"/>
    </location>
</feature>
<keyword evidence="6 9" id="KW-0378">Hydrolase</keyword>
<dbReference type="GO" id="GO:0016020">
    <property type="term" value="C:membrane"/>
    <property type="evidence" value="ECO:0007669"/>
    <property type="project" value="InterPro"/>
</dbReference>
<dbReference type="PANTHER" id="PTHR43806">
    <property type="entry name" value="PEPTIDASE S8"/>
    <property type="match status" value="1"/>
</dbReference>
<proteinExistence type="inferred from homology"/>
<dbReference type="InterPro" id="IPR046450">
    <property type="entry name" value="PA_dom_sf"/>
</dbReference>
<dbReference type="InterPro" id="IPR022398">
    <property type="entry name" value="Peptidase_S8_His-AS"/>
</dbReference>
<evidence type="ECO:0000256" key="3">
    <source>
        <dbReference type="ARBA" id="ARBA00022525"/>
    </source>
</evidence>
<evidence type="ECO:0000256" key="2">
    <source>
        <dbReference type="ARBA" id="ARBA00022512"/>
    </source>
</evidence>
<keyword evidence="3" id="KW-0964">Secreted</keyword>
<dbReference type="PROSITE" id="PS00137">
    <property type="entry name" value="SUBTILASE_HIS"/>
    <property type="match status" value="1"/>
</dbReference>
<evidence type="ECO:0000256" key="9">
    <source>
        <dbReference type="PROSITE-ProRule" id="PRU01240"/>
    </source>
</evidence>
<dbReference type="Gene3D" id="3.40.50.200">
    <property type="entry name" value="Peptidase S8/S53 domain"/>
    <property type="match status" value="2"/>
</dbReference>
<dbReference type="AlphaFoldDB" id="A0A8K0SMY1"/>
<keyword evidence="2" id="KW-0134">Cell wall</keyword>
<sequence>MRFLLQLFSAVCFCAGVQAVQGTPVYKRVEAVHYESKKFILEAQSGSGLSILRQRIEDNGGIVRKVFDSELFSGLSIETDSDNIDSLQEVAEVAHAWPVNRFYLLPIQEDQYLSEENAAANWSVHWSTGVDKAHEAGLYGKGATIAIIDSGIDYNHEALGGGFGQGFKVAGGYDLVGQEYNGSNEKIPDEDPMDSLGHGTHVAGIIGGNAEGFTGVAPEATILAYKVFGAVDGTDEDSLIDATLMAYEAGADVITASIGRASGFADGPWATVCSRVVDAGVVVTVAAGNDGETGPFYASSGSSGRNVLAVASVTTGLLPAQPWHATFTIGDDSTTTQLGYIPSANRPLWNVTGLPVIPISLNTSVTNDACTLPDTTPDLTNAVALVRKGTCNVYTKQANLEKFGARWVLLYNDEARPFATVINTRERTSEMVMIDSKAGAAIVEAVANGGRVVVDFTIPENEYWRVGFYDSAGGIPSDYSSWGGTNELEIKPDIAAPGSQIWSTYLNNSFRTLSGTSMACPYVAGVAALYIGKYGGRANHGVDFAKRLTERIITSGRSLPWQVLQPTGAPQDFGVLAPVPQVGGGLINATKVLEYTTKLEFDRFALNDTSHFSRYQKVKITNDGDREVIYTFGVEPAGGFDARGRSAGLLGNILDTRPRSLVPTVTFPSGVFRVRAGETREAQFNFMYPKVEDESRMPIYSGKILIQGNNGEDLSIPYFGAAFDLKKTLRGNMAAPGYPLARSGPRGESIEAYHKFAFNVSAQDFPKVYTQYQWGVKELRWDIFDSTYRESQWKYPPVVGENGYVGSATYSPYASSQLNFNNLTMDRNRVLPFPMTNLERTGSYEATTRRIWWLGQLANGSYIAPGFYHMRFAARLPFSNPNNSDNWDIWDTPTIEVLPVVL</sequence>
<dbReference type="Pfam" id="PF06280">
    <property type="entry name" value="fn3_5"/>
    <property type="match status" value="1"/>
</dbReference>
<dbReference type="CDD" id="cd02124">
    <property type="entry name" value="PA_PoS1_like"/>
    <property type="match status" value="1"/>
</dbReference>
<keyword evidence="5 11" id="KW-0732">Signal</keyword>
<dbReference type="Pfam" id="PF02225">
    <property type="entry name" value="PA"/>
    <property type="match status" value="1"/>
</dbReference>
<dbReference type="Proteomes" id="UP000813444">
    <property type="component" value="Unassembled WGS sequence"/>
</dbReference>
<dbReference type="InterPro" id="IPR015500">
    <property type="entry name" value="Peptidase_S8_subtilisin-rel"/>
</dbReference>
<dbReference type="CDD" id="cd07489">
    <property type="entry name" value="Peptidases_S8_5"/>
    <property type="match status" value="1"/>
</dbReference>
<name>A0A8K0SMY1_9HYPO</name>
<evidence type="ECO:0000256" key="7">
    <source>
        <dbReference type="ARBA" id="ARBA00022825"/>
    </source>
</evidence>
<gene>
    <name evidence="15" type="ORF">B0I35DRAFT_515235</name>
</gene>
<dbReference type="InterPro" id="IPR034187">
    <property type="entry name" value="Peptidases_S8_5"/>
</dbReference>
<organism evidence="15 16">
    <name type="scientific">Stachybotrys elegans</name>
    <dbReference type="NCBI Taxonomy" id="80388"/>
    <lineage>
        <taxon>Eukaryota</taxon>
        <taxon>Fungi</taxon>
        <taxon>Dikarya</taxon>
        <taxon>Ascomycota</taxon>
        <taxon>Pezizomycotina</taxon>
        <taxon>Sordariomycetes</taxon>
        <taxon>Hypocreomycetidae</taxon>
        <taxon>Hypocreales</taxon>
        <taxon>Stachybotryaceae</taxon>
        <taxon>Stachybotrys</taxon>
    </lineage>
</organism>
<dbReference type="Pfam" id="PF00082">
    <property type="entry name" value="Peptidase_S8"/>
    <property type="match status" value="1"/>
</dbReference>
<dbReference type="InterPro" id="IPR003137">
    <property type="entry name" value="PA_domain"/>
</dbReference>
<evidence type="ECO:0000313" key="15">
    <source>
        <dbReference type="EMBL" id="KAH7309858.1"/>
    </source>
</evidence>
<dbReference type="OrthoDB" id="10256524at2759"/>
<dbReference type="SUPFAM" id="SSF52743">
    <property type="entry name" value="Subtilisin-like"/>
    <property type="match status" value="1"/>
</dbReference>
<dbReference type="InterPro" id="IPR023828">
    <property type="entry name" value="Peptidase_S8_Ser-AS"/>
</dbReference>
<comment type="similarity">
    <text evidence="1 9 10">Belongs to the peptidase S8 family.</text>
</comment>
<dbReference type="InterPro" id="IPR050131">
    <property type="entry name" value="Peptidase_S8_subtilisin-like"/>
</dbReference>
<evidence type="ECO:0000256" key="8">
    <source>
        <dbReference type="PIRSR" id="PIRSR615500-1"/>
    </source>
</evidence>
<feature type="chain" id="PRO_5035450805" evidence="11">
    <location>
        <begin position="20"/>
        <end position="902"/>
    </location>
</feature>
<dbReference type="InterPro" id="IPR023827">
    <property type="entry name" value="Peptidase_S8_Asp-AS"/>
</dbReference>
<feature type="active site" description="Charge relay system" evidence="8 9">
    <location>
        <position position="517"/>
    </location>
</feature>
<dbReference type="PANTHER" id="PTHR43806:SF66">
    <property type="entry name" value="SERIN ENDOPEPTIDASE"/>
    <property type="match status" value="1"/>
</dbReference>
<keyword evidence="4 9" id="KW-0645">Protease</keyword>
<dbReference type="PROSITE" id="PS51892">
    <property type="entry name" value="SUBTILASE"/>
    <property type="match status" value="1"/>
</dbReference>
<dbReference type="GO" id="GO:0004252">
    <property type="term" value="F:serine-type endopeptidase activity"/>
    <property type="evidence" value="ECO:0007669"/>
    <property type="project" value="UniProtKB-UniRule"/>
</dbReference>
<evidence type="ECO:0000259" key="13">
    <source>
        <dbReference type="Pfam" id="PF02225"/>
    </source>
</evidence>
<evidence type="ECO:0000256" key="4">
    <source>
        <dbReference type="ARBA" id="ARBA00022670"/>
    </source>
</evidence>
<evidence type="ECO:0000256" key="6">
    <source>
        <dbReference type="ARBA" id="ARBA00022801"/>
    </source>
</evidence>
<protein>
    <submittedName>
        <fullName evidence="15">Subtilisin-like serine protease</fullName>
    </submittedName>
</protein>
<evidence type="ECO:0000256" key="10">
    <source>
        <dbReference type="RuleBase" id="RU003355"/>
    </source>
</evidence>
<evidence type="ECO:0000259" key="14">
    <source>
        <dbReference type="Pfam" id="PF06280"/>
    </source>
</evidence>
<keyword evidence="7 9" id="KW-0720">Serine protease</keyword>
<dbReference type="Gene3D" id="3.50.30.30">
    <property type="match status" value="1"/>
</dbReference>
<feature type="domain" description="PA" evidence="13">
    <location>
        <begin position="366"/>
        <end position="442"/>
    </location>
</feature>
<dbReference type="GO" id="GO:0006508">
    <property type="term" value="P:proteolysis"/>
    <property type="evidence" value="ECO:0007669"/>
    <property type="project" value="UniProtKB-KW"/>
</dbReference>
<evidence type="ECO:0000313" key="16">
    <source>
        <dbReference type="Proteomes" id="UP000813444"/>
    </source>
</evidence>
<dbReference type="PRINTS" id="PR00723">
    <property type="entry name" value="SUBTILISIN"/>
</dbReference>
<keyword evidence="16" id="KW-1185">Reference proteome</keyword>
<dbReference type="PROSITE" id="PS00138">
    <property type="entry name" value="SUBTILASE_SER"/>
    <property type="match status" value="1"/>
</dbReference>
<dbReference type="InterPro" id="IPR010435">
    <property type="entry name" value="C5a/SBT2-like_Fn3"/>
</dbReference>
<feature type="active site" description="Charge relay system" evidence="8 9">
    <location>
        <position position="198"/>
    </location>
</feature>
<reference evidence="15" key="1">
    <citation type="journal article" date="2021" name="Nat. Commun.">
        <title>Genetic determinants of endophytism in the Arabidopsis root mycobiome.</title>
        <authorList>
            <person name="Mesny F."/>
            <person name="Miyauchi S."/>
            <person name="Thiergart T."/>
            <person name="Pickel B."/>
            <person name="Atanasova L."/>
            <person name="Karlsson M."/>
            <person name="Huettel B."/>
            <person name="Barry K.W."/>
            <person name="Haridas S."/>
            <person name="Chen C."/>
            <person name="Bauer D."/>
            <person name="Andreopoulos W."/>
            <person name="Pangilinan J."/>
            <person name="LaButti K."/>
            <person name="Riley R."/>
            <person name="Lipzen A."/>
            <person name="Clum A."/>
            <person name="Drula E."/>
            <person name="Henrissat B."/>
            <person name="Kohler A."/>
            <person name="Grigoriev I.V."/>
            <person name="Martin F.M."/>
            <person name="Hacquard S."/>
        </authorList>
    </citation>
    <scope>NUCLEOTIDE SEQUENCE</scope>
    <source>
        <strain evidence="15">MPI-CAGE-CH-0235</strain>
    </source>
</reference>
<feature type="signal peptide" evidence="11">
    <location>
        <begin position="1"/>
        <end position="19"/>
    </location>
</feature>
<evidence type="ECO:0000259" key="12">
    <source>
        <dbReference type="Pfam" id="PF00082"/>
    </source>
</evidence>
<comment type="caution">
    <text evidence="15">The sequence shown here is derived from an EMBL/GenBank/DDBJ whole genome shotgun (WGS) entry which is preliminary data.</text>
</comment>
<accession>A0A8K0SMY1</accession>
<evidence type="ECO:0000256" key="5">
    <source>
        <dbReference type="ARBA" id="ARBA00022729"/>
    </source>
</evidence>
<evidence type="ECO:0000256" key="11">
    <source>
        <dbReference type="SAM" id="SignalP"/>
    </source>
</evidence>
<feature type="domain" description="Peptidase S8/S53" evidence="12">
    <location>
        <begin position="140"/>
        <end position="535"/>
    </location>
</feature>
<dbReference type="SUPFAM" id="SSF52025">
    <property type="entry name" value="PA domain"/>
    <property type="match status" value="1"/>
</dbReference>